<comment type="caution">
    <text evidence="1">The sequence shown here is derived from an EMBL/GenBank/DDBJ whole genome shotgun (WGS) entry which is preliminary data.</text>
</comment>
<keyword evidence="2" id="KW-1185">Reference proteome</keyword>
<protein>
    <submittedName>
        <fullName evidence="1">Uncharacterized protein</fullName>
    </submittedName>
</protein>
<gene>
    <name evidence="1" type="ORF">AVEN_127644_1</name>
</gene>
<dbReference type="OrthoDB" id="6471584at2759"/>
<accession>A0A4Y2I899</accession>
<name>A0A4Y2I899_ARAVE</name>
<proteinExistence type="predicted"/>
<evidence type="ECO:0000313" key="1">
    <source>
        <dbReference type="EMBL" id="GBM73967.1"/>
    </source>
</evidence>
<evidence type="ECO:0000313" key="2">
    <source>
        <dbReference type="Proteomes" id="UP000499080"/>
    </source>
</evidence>
<organism evidence="1 2">
    <name type="scientific">Araneus ventricosus</name>
    <name type="common">Orbweaver spider</name>
    <name type="synonym">Epeira ventricosa</name>
    <dbReference type="NCBI Taxonomy" id="182803"/>
    <lineage>
        <taxon>Eukaryota</taxon>
        <taxon>Metazoa</taxon>
        <taxon>Ecdysozoa</taxon>
        <taxon>Arthropoda</taxon>
        <taxon>Chelicerata</taxon>
        <taxon>Arachnida</taxon>
        <taxon>Araneae</taxon>
        <taxon>Araneomorphae</taxon>
        <taxon>Entelegynae</taxon>
        <taxon>Araneoidea</taxon>
        <taxon>Araneidae</taxon>
        <taxon>Araneus</taxon>
    </lineage>
</organism>
<sequence length="136" mass="14861">MRSRRISMRVLASPGGVVMVGVELPYTDDGTYLLWEGLSRGRNVTLTPACPTKVLEPSACFSVNSVYGHPERNPPNISVSTAISAPYLTSKEANRLRPAFVAVQGKFLDLPGRLAICERVNLIQVKRAENSSETML</sequence>
<dbReference type="AlphaFoldDB" id="A0A4Y2I899"/>
<reference evidence="1 2" key="1">
    <citation type="journal article" date="2019" name="Sci. Rep.">
        <title>Orb-weaving spider Araneus ventricosus genome elucidates the spidroin gene catalogue.</title>
        <authorList>
            <person name="Kono N."/>
            <person name="Nakamura H."/>
            <person name="Ohtoshi R."/>
            <person name="Moran D.A.P."/>
            <person name="Shinohara A."/>
            <person name="Yoshida Y."/>
            <person name="Fujiwara M."/>
            <person name="Mori M."/>
            <person name="Tomita M."/>
            <person name="Arakawa K."/>
        </authorList>
    </citation>
    <scope>NUCLEOTIDE SEQUENCE [LARGE SCALE GENOMIC DNA]</scope>
</reference>
<dbReference type="EMBL" id="BGPR01105713">
    <property type="protein sequence ID" value="GBM73967.1"/>
    <property type="molecule type" value="Genomic_DNA"/>
</dbReference>
<dbReference type="Proteomes" id="UP000499080">
    <property type="component" value="Unassembled WGS sequence"/>
</dbReference>